<organism evidence="7 8">
    <name type="scientific">Haloarcula rubripromontorii</name>
    <dbReference type="NCBI Taxonomy" id="1705562"/>
    <lineage>
        <taxon>Archaea</taxon>
        <taxon>Methanobacteriati</taxon>
        <taxon>Methanobacteriota</taxon>
        <taxon>Stenosarchaea group</taxon>
        <taxon>Halobacteria</taxon>
        <taxon>Halobacteriales</taxon>
        <taxon>Haloarculaceae</taxon>
        <taxon>Haloarcula</taxon>
    </lineage>
</organism>
<evidence type="ECO:0000256" key="4">
    <source>
        <dbReference type="ARBA" id="ARBA00023027"/>
    </source>
</evidence>
<comment type="catalytic activity">
    <reaction evidence="6">
        <text>precorrin-2 + NAD(+) = sirohydrochlorin + NADH + 2 H(+)</text>
        <dbReference type="Rhea" id="RHEA:15613"/>
        <dbReference type="ChEBI" id="CHEBI:15378"/>
        <dbReference type="ChEBI" id="CHEBI:57540"/>
        <dbReference type="ChEBI" id="CHEBI:57945"/>
        <dbReference type="ChEBI" id="CHEBI:58351"/>
        <dbReference type="ChEBI" id="CHEBI:58827"/>
        <dbReference type="EC" id="1.3.1.76"/>
    </reaction>
</comment>
<protein>
    <recommendedName>
        <fullName evidence="2">precorrin-2 dehydrogenase</fullName>
        <ecNumber evidence="2">1.3.1.76</ecNumber>
    </recommendedName>
</protein>
<dbReference type="Gene3D" id="3.30.160.110">
    <property type="entry name" value="Siroheme synthase, domain 2"/>
    <property type="match status" value="1"/>
</dbReference>
<dbReference type="STRING" id="1705562.AMS69_08160"/>
<comment type="pathway">
    <text evidence="1">Porphyrin-containing compound metabolism; siroheme biosynthesis; sirohydrochlorin from precorrin-2: step 1/1.</text>
</comment>
<gene>
    <name evidence="7" type="ORF">AMS69_08160</name>
</gene>
<dbReference type="InterPro" id="IPR006367">
    <property type="entry name" value="Sirohaem_synthase_N"/>
</dbReference>
<accession>A0A0N1IUM8</accession>
<keyword evidence="8" id="KW-1185">Reference proteome</keyword>
<dbReference type="AlphaFoldDB" id="A0A0N1IUM8"/>
<keyword evidence="5" id="KW-0627">Porphyrin biosynthesis</keyword>
<dbReference type="EC" id="1.3.1.76" evidence="2"/>
<evidence type="ECO:0000256" key="1">
    <source>
        <dbReference type="ARBA" id="ARBA00005010"/>
    </source>
</evidence>
<dbReference type="PANTHER" id="PTHR35330">
    <property type="entry name" value="SIROHEME BIOSYNTHESIS PROTEIN MET8"/>
    <property type="match status" value="1"/>
</dbReference>
<name>A0A0N1IUM8_9EURY</name>
<dbReference type="GO" id="GO:0019354">
    <property type="term" value="P:siroheme biosynthetic process"/>
    <property type="evidence" value="ECO:0007669"/>
    <property type="project" value="UniProtKB-UniPathway"/>
</dbReference>
<evidence type="ECO:0000256" key="6">
    <source>
        <dbReference type="ARBA" id="ARBA00047561"/>
    </source>
</evidence>
<keyword evidence="3" id="KW-0560">Oxidoreductase</keyword>
<dbReference type="InterPro" id="IPR036291">
    <property type="entry name" value="NAD(P)-bd_dom_sf"/>
</dbReference>
<dbReference type="UniPathway" id="UPA00262">
    <property type="reaction ID" value="UER00222"/>
</dbReference>
<dbReference type="EMBL" id="LIUF01000002">
    <property type="protein sequence ID" value="KOX93883.1"/>
    <property type="molecule type" value="Genomic_DNA"/>
</dbReference>
<comment type="caution">
    <text evidence="7">The sequence shown here is derived from an EMBL/GenBank/DDBJ whole genome shotgun (WGS) entry which is preliminary data.</text>
</comment>
<reference evidence="7 8" key="1">
    <citation type="submission" date="2015-08" db="EMBL/GenBank/DDBJ databases">
        <title>Genomes of Isolates from Cabo Rojo, PR.</title>
        <authorList>
            <person name="Sanchez-Nieves R.L."/>
            <person name="Montalvo-Rodriguez R."/>
        </authorList>
    </citation>
    <scope>NUCLEOTIDE SEQUENCE [LARGE SCALE GENOMIC DNA]</scope>
    <source>
        <strain evidence="7 8">SL3</strain>
    </source>
</reference>
<dbReference type="RefSeq" id="WP_053967567.1">
    <property type="nucleotide sequence ID" value="NZ_LIUF01000002.1"/>
</dbReference>
<evidence type="ECO:0000256" key="2">
    <source>
        <dbReference type="ARBA" id="ARBA00012400"/>
    </source>
</evidence>
<dbReference type="InterPro" id="IPR028161">
    <property type="entry name" value="Met8-like"/>
</dbReference>
<dbReference type="OrthoDB" id="10510at2157"/>
<dbReference type="SUPFAM" id="SSF51735">
    <property type="entry name" value="NAD(P)-binding Rossmann-fold domains"/>
    <property type="match status" value="1"/>
</dbReference>
<keyword evidence="4" id="KW-0520">NAD</keyword>
<dbReference type="GO" id="GO:0004325">
    <property type="term" value="F:ferrochelatase activity"/>
    <property type="evidence" value="ECO:0007669"/>
    <property type="project" value="InterPro"/>
</dbReference>
<dbReference type="PANTHER" id="PTHR35330:SF1">
    <property type="entry name" value="SIROHEME BIOSYNTHESIS PROTEIN MET8"/>
    <property type="match status" value="1"/>
</dbReference>
<proteinExistence type="predicted"/>
<evidence type="ECO:0000256" key="3">
    <source>
        <dbReference type="ARBA" id="ARBA00023002"/>
    </source>
</evidence>
<dbReference type="Gene3D" id="3.40.50.720">
    <property type="entry name" value="NAD(P)-binding Rossmann-like Domain"/>
    <property type="match status" value="1"/>
</dbReference>
<dbReference type="GO" id="GO:0043115">
    <property type="term" value="F:precorrin-2 dehydrogenase activity"/>
    <property type="evidence" value="ECO:0007669"/>
    <property type="project" value="UniProtKB-EC"/>
</dbReference>
<evidence type="ECO:0000313" key="8">
    <source>
        <dbReference type="Proteomes" id="UP000037729"/>
    </source>
</evidence>
<sequence>MIPLMHDFEGETVLVVGGGPVGARKARTFATEASVVVLSPEFADRAFGGAERVRAAPTPEEARDWVERIDPALVVAATDDPDLNDAFSTAAKDHGALVNRADDHGDQSFGNVVVPATVRDDPVTLAIATGGRAPALSKHLREQFEDEFGNAGLMAAVVGDLREDLRERGVPPAERRDAVRFVVRSREVWKALDSGRSKGEQVARDVIGELPGDQT</sequence>
<dbReference type="Proteomes" id="UP000037729">
    <property type="component" value="Unassembled WGS sequence"/>
</dbReference>
<dbReference type="PATRIC" id="fig|1705562.3.peg.2710"/>
<dbReference type="NCBIfam" id="TIGR01470">
    <property type="entry name" value="cysG_Nterm"/>
    <property type="match status" value="1"/>
</dbReference>
<dbReference type="Pfam" id="PF13241">
    <property type="entry name" value="NAD_binding_7"/>
    <property type="match status" value="1"/>
</dbReference>
<evidence type="ECO:0000256" key="5">
    <source>
        <dbReference type="ARBA" id="ARBA00023244"/>
    </source>
</evidence>
<dbReference type="SUPFAM" id="SSF75615">
    <property type="entry name" value="Siroheme synthase middle domains-like"/>
    <property type="match status" value="1"/>
</dbReference>
<evidence type="ECO:0000313" key="7">
    <source>
        <dbReference type="EMBL" id="KOX93883.1"/>
    </source>
</evidence>